<protein>
    <submittedName>
        <fullName evidence="1">Abnormal spindle-like microcephaly-associated</fullName>
    </submittedName>
</protein>
<name>A0A4Y2R8T8_ARAVE</name>
<dbReference type="AlphaFoldDB" id="A0A4Y2R8T8"/>
<dbReference type="EMBL" id="BGPR01016183">
    <property type="protein sequence ID" value="GBN72133.1"/>
    <property type="molecule type" value="Genomic_DNA"/>
</dbReference>
<evidence type="ECO:0000313" key="2">
    <source>
        <dbReference type="Proteomes" id="UP000499080"/>
    </source>
</evidence>
<feature type="non-terminal residue" evidence="1">
    <location>
        <position position="1"/>
    </location>
</feature>
<accession>A0A4Y2R8T8</accession>
<comment type="caution">
    <text evidence="1">The sequence shown here is derived from an EMBL/GenBank/DDBJ whole genome shotgun (WGS) entry which is preliminary data.</text>
</comment>
<evidence type="ECO:0000313" key="1">
    <source>
        <dbReference type="EMBL" id="GBN72133.1"/>
    </source>
</evidence>
<dbReference type="Proteomes" id="UP000499080">
    <property type="component" value="Unassembled WGS sequence"/>
</dbReference>
<reference evidence="1 2" key="1">
    <citation type="journal article" date="2019" name="Sci. Rep.">
        <title>Orb-weaving spider Araneus ventricosus genome elucidates the spidroin gene catalogue.</title>
        <authorList>
            <person name="Kono N."/>
            <person name="Nakamura H."/>
            <person name="Ohtoshi R."/>
            <person name="Moran D.A.P."/>
            <person name="Shinohara A."/>
            <person name="Yoshida Y."/>
            <person name="Fujiwara M."/>
            <person name="Mori M."/>
            <person name="Tomita M."/>
            <person name="Arakawa K."/>
        </authorList>
    </citation>
    <scope>NUCLEOTIDE SEQUENCE [LARGE SCALE GENOMIC DNA]</scope>
</reference>
<organism evidence="1 2">
    <name type="scientific">Araneus ventricosus</name>
    <name type="common">Orbweaver spider</name>
    <name type="synonym">Epeira ventricosa</name>
    <dbReference type="NCBI Taxonomy" id="182803"/>
    <lineage>
        <taxon>Eukaryota</taxon>
        <taxon>Metazoa</taxon>
        <taxon>Ecdysozoa</taxon>
        <taxon>Arthropoda</taxon>
        <taxon>Chelicerata</taxon>
        <taxon>Arachnida</taxon>
        <taxon>Araneae</taxon>
        <taxon>Araneomorphae</taxon>
        <taxon>Entelegynae</taxon>
        <taxon>Araneoidea</taxon>
        <taxon>Araneidae</taxon>
        <taxon>Araneus</taxon>
    </lineage>
</organism>
<keyword evidence="2" id="KW-1185">Reference proteome</keyword>
<proteinExistence type="predicted"/>
<gene>
    <name evidence="1" type="primary">ASPM_2</name>
    <name evidence="1" type="ORF">AVEN_17698_1</name>
</gene>
<sequence>ENWFHKASGTIPNLQSKATIYQTENSCYCYPKYV</sequence>